<reference evidence="1" key="1">
    <citation type="submission" date="2022-11" db="EMBL/GenBank/DDBJ databases">
        <title>Parathalassolutuus dongxingensis gen. nov., sp. nov., a novel member of family Oceanospirillaceae isolated from a coastal shrimp pond in Guangxi, China.</title>
        <authorList>
            <person name="Chen H."/>
        </authorList>
    </citation>
    <scope>NUCLEOTIDE SEQUENCE</scope>
    <source>
        <strain evidence="1">G-43</strain>
    </source>
</reference>
<evidence type="ECO:0000313" key="2">
    <source>
        <dbReference type="Proteomes" id="UP001150830"/>
    </source>
</evidence>
<dbReference type="EMBL" id="JAPNOA010000058">
    <property type="protein sequence ID" value="MCY0966860.1"/>
    <property type="molecule type" value="Genomic_DNA"/>
</dbReference>
<gene>
    <name evidence="1" type="ORF">OUO13_16910</name>
</gene>
<protein>
    <submittedName>
        <fullName evidence="1">Uncharacterized protein</fullName>
    </submittedName>
</protein>
<organism evidence="1 2">
    <name type="scientific">Parathalassolituus penaei</name>
    <dbReference type="NCBI Taxonomy" id="2997323"/>
    <lineage>
        <taxon>Bacteria</taxon>
        <taxon>Pseudomonadati</taxon>
        <taxon>Pseudomonadota</taxon>
        <taxon>Gammaproteobacteria</taxon>
        <taxon>Oceanospirillales</taxon>
        <taxon>Oceanospirillaceae</taxon>
        <taxon>Parathalassolituus</taxon>
    </lineage>
</organism>
<dbReference type="AlphaFoldDB" id="A0A9X3IU04"/>
<sequence>MSKADSQIISSGVDELIARLQQDGIDAGKRQADELVVAARAEAARILSQARTEADAERQQALADIEREQRAARESLQIAFRDLVLDMKAMMAKRFATDVGRLVRAEVERPPILEKLVLAAAARKLEQAGLPDQAELEILLPATPPGLDDIRRAPESARSGAVADLAFALQEDMLREGVSFAPRDDNKAGIHLILRNDQIEVDLSDRAIADLLLDYLQPRFRAILDGIIR</sequence>
<keyword evidence="2" id="KW-1185">Reference proteome</keyword>
<dbReference type="Proteomes" id="UP001150830">
    <property type="component" value="Unassembled WGS sequence"/>
</dbReference>
<name>A0A9X3IU04_9GAMM</name>
<accession>A0A9X3IU04</accession>
<dbReference type="RefSeq" id="WP_283175068.1">
    <property type="nucleotide sequence ID" value="NZ_JAPNOA010000058.1"/>
</dbReference>
<evidence type="ECO:0000313" key="1">
    <source>
        <dbReference type="EMBL" id="MCY0966860.1"/>
    </source>
</evidence>
<proteinExistence type="predicted"/>
<comment type="caution">
    <text evidence="1">The sequence shown here is derived from an EMBL/GenBank/DDBJ whole genome shotgun (WGS) entry which is preliminary data.</text>
</comment>